<keyword evidence="3 6" id="KW-0732">Signal</keyword>
<evidence type="ECO:0000256" key="5">
    <source>
        <dbReference type="ARBA" id="ARBA00038471"/>
    </source>
</evidence>
<dbReference type="Pfam" id="PF04043">
    <property type="entry name" value="PMEI"/>
    <property type="match status" value="1"/>
</dbReference>
<comment type="similarity">
    <text evidence="5">Belongs to the PMEI family.</text>
</comment>
<proteinExistence type="inferred from homology"/>
<dbReference type="EMBL" id="CP136890">
    <property type="protein sequence ID" value="WOK92893.1"/>
    <property type="molecule type" value="Genomic_DNA"/>
</dbReference>
<sequence>MAKAIAYTFILVVALCVSAGEVTSTGSPTDFVRSSCGATRYPDLCFRCLASYAPAVRHSERQLARAALSVSVDRARSASTYVARVMAGAKSGNAKDAGAVKDCLENIADSVDQLRKSAEELDRLGRVGSADFTWHMSNVRTWCSSALTDENTCLDSLSEHCSSAVRSTVRPKVVEVAQITSNALALVNRVWSK</sequence>
<keyword evidence="2" id="KW-0964">Secreted</keyword>
<dbReference type="AlphaFoldDB" id="A0AAQ3JPF9"/>
<protein>
    <submittedName>
        <fullName evidence="8">21 kDa protein-like</fullName>
    </submittedName>
</protein>
<dbReference type="Gene3D" id="1.20.140.40">
    <property type="entry name" value="Invertase/pectin methylesterase inhibitor family protein"/>
    <property type="match status" value="1"/>
</dbReference>
<evidence type="ECO:0000256" key="1">
    <source>
        <dbReference type="ARBA" id="ARBA00004239"/>
    </source>
</evidence>
<dbReference type="InterPro" id="IPR035513">
    <property type="entry name" value="Invertase/methylesterase_inhib"/>
</dbReference>
<evidence type="ECO:0000313" key="8">
    <source>
        <dbReference type="EMBL" id="WOK92893.1"/>
    </source>
</evidence>
<accession>A0AAQ3JPF9</accession>
<keyword evidence="9" id="KW-1185">Reference proteome</keyword>
<evidence type="ECO:0000256" key="3">
    <source>
        <dbReference type="ARBA" id="ARBA00022729"/>
    </source>
</evidence>
<reference evidence="8 9" key="1">
    <citation type="submission" date="2023-10" db="EMBL/GenBank/DDBJ databases">
        <title>Chromosome-scale genome assembly provides insights into flower coloration mechanisms of Canna indica.</title>
        <authorList>
            <person name="Li C."/>
        </authorList>
    </citation>
    <scope>NUCLEOTIDE SEQUENCE [LARGE SCALE GENOMIC DNA]</scope>
    <source>
        <tissue evidence="8">Flower</tissue>
    </source>
</reference>
<dbReference type="NCBIfam" id="TIGR01614">
    <property type="entry name" value="PME_inhib"/>
    <property type="match status" value="1"/>
</dbReference>
<dbReference type="FunFam" id="1.20.140.40:FF:000006">
    <property type="entry name" value="Pectinesterase inhibitor 3"/>
    <property type="match status" value="1"/>
</dbReference>
<dbReference type="PANTHER" id="PTHR31080:SF87">
    <property type="entry name" value="PECTINESTERASE INHIBITOR 7"/>
    <property type="match status" value="1"/>
</dbReference>
<dbReference type="Proteomes" id="UP001327560">
    <property type="component" value="Chromosome 1"/>
</dbReference>
<dbReference type="InterPro" id="IPR006501">
    <property type="entry name" value="Pectinesterase_inhib_dom"/>
</dbReference>
<comment type="subcellular location">
    <subcellularLocation>
        <location evidence="1">Secreted</location>
        <location evidence="1">Extracellular space</location>
    </subcellularLocation>
</comment>
<dbReference type="GO" id="GO:0004857">
    <property type="term" value="F:enzyme inhibitor activity"/>
    <property type="evidence" value="ECO:0007669"/>
    <property type="project" value="InterPro"/>
</dbReference>
<organism evidence="8 9">
    <name type="scientific">Canna indica</name>
    <name type="common">Indian-shot</name>
    <dbReference type="NCBI Taxonomy" id="4628"/>
    <lineage>
        <taxon>Eukaryota</taxon>
        <taxon>Viridiplantae</taxon>
        <taxon>Streptophyta</taxon>
        <taxon>Embryophyta</taxon>
        <taxon>Tracheophyta</taxon>
        <taxon>Spermatophyta</taxon>
        <taxon>Magnoliopsida</taxon>
        <taxon>Liliopsida</taxon>
        <taxon>Zingiberales</taxon>
        <taxon>Cannaceae</taxon>
        <taxon>Canna</taxon>
    </lineage>
</organism>
<dbReference type="CDD" id="cd15798">
    <property type="entry name" value="PMEI-like_3"/>
    <property type="match status" value="1"/>
</dbReference>
<feature type="chain" id="PRO_5042939973" evidence="6">
    <location>
        <begin position="20"/>
        <end position="193"/>
    </location>
</feature>
<dbReference type="InterPro" id="IPR051955">
    <property type="entry name" value="PME_Inhibitor"/>
</dbReference>
<dbReference type="SMART" id="SM00856">
    <property type="entry name" value="PMEI"/>
    <property type="match status" value="1"/>
</dbReference>
<feature type="signal peptide" evidence="6">
    <location>
        <begin position="1"/>
        <end position="19"/>
    </location>
</feature>
<evidence type="ECO:0000256" key="6">
    <source>
        <dbReference type="SAM" id="SignalP"/>
    </source>
</evidence>
<dbReference type="SUPFAM" id="SSF101148">
    <property type="entry name" value="Plant invertase/pectin methylesterase inhibitor"/>
    <property type="match status" value="1"/>
</dbReference>
<evidence type="ECO:0000259" key="7">
    <source>
        <dbReference type="SMART" id="SM00856"/>
    </source>
</evidence>
<keyword evidence="4" id="KW-1015">Disulfide bond</keyword>
<name>A0AAQ3JPF9_9LILI</name>
<dbReference type="PANTHER" id="PTHR31080">
    <property type="entry name" value="PECTINESTERASE INHIBITOR-LIKE"/>
    <property type="match status" value="1"/>
</dbReference>
<dbReference type="GO" id="GO:0005576">
    <property type="term" value="C:extracellular region"/>
    <property type="evidence" value="ECO:0007669"/>
    <property type="project" value="UniProtKB-SubCell"/>
</dbReference>
<evidence type="ECO:0000313" key="9">
    <source>
        <dbReference type="Proteomes" id="UP001327560"/>
    </source>
</evidence>
<gene>
    <name evidence="8" type="ORF">Cni_G01585</name>
</gene>
<evidence type="ECO:0000256" key="2">
    <source>
        <dbReference type="ARBA" id="ARBA00022525"/>
    </source>
</evidence>
<evidence type="ECO:0000256" key="4">
    <source>
        <dbReference type="ARBA" id="ARBA00023157"/>
    </source>
</evidence>
<feature type="domain" description="Pectinesterase inhibitor" evidence="7">
    <location>
        <begin position="27"/>
        <end position="186"/>
    </location>
</feature>